<keyword evidence="4" id="KW-0276">Fatty acid metabolism</keyword>
<accession>A0AAN5CNN8</accession>
<dbReference type="Proteomes" id="UP001328107">
    <property type="component" value="Unassembled WGS sequence"/>
</dbReference>
<dbReference type="InterPro" id="IPR051034">
    <property type="entry name" value="Mito_Enoyl-ACP_Reductase"/>
</dbReference>
<dbReference type="Gene3D" id="3.90.180.10">
    <property type="entry name" value="Medium-chain alcohol dehydrogenases, catalytic domain"/>
    <property type="match status" value="1"/>
</dbReference>
<comment type="caution">
    <text evidence="15">The sequence shown here is derived from an EMBL/GenBank/DDBJ whole genome shotgun (WGS) entry which is preliminary data.</text>
</comment>
<keyword evidence="9" id="KW-0496">Mitochondrion</keyword>
<keyword evidence="5" id="KW-0521">NADP</keyword>
<keyword evidence="16" id="KW-1185">Reference proteome</keyword>
<keyword evidence="8" id="KW-0443">Lipid metabolism</keyword>
<dbReference type="GO" id="GO:0141148">
    <property type="term" value="F:enoyl-[acyl-carrier-protein] reductase (NADPH) activity"/>
    <property type="evidence" value="ECO:0007669"/>
    <property type="project" value="UniProtKB-EC"/>
</dbReference>
<evidence type="ECO:0000256" key="7">
    <source>
        <dbReference type="ARBA" id="ARBA00023002"/>
    </source>
</evidence>
<evidence type="ECO:0000256" key="3">
    <source>
        <dbReference type="ARBA" id="ARBA00022516"/>
    </source>
</evidence>
<reference evidence="16" key="1">
    <citation type="submission" date="2022-10" db="EMBL/GenBank/DDBJ databases">
        <title>Genome assembly of Pristionchus species.</title>
        <authorList>
            <person name="Yoshida K."/>
            <person name="Sommer R.J."/>
        </authorList>
    </citation>
    <scope>NUCLEOTIDE SEQUENCE [LARGE SCALE GENOMIC DNA]</scope>
    <source>
        <strain evidence="16">RS5460</strain>
    </source>
</reference>
<protein>
    <recommendedName>
        <fullName evidence="12">Enoyl-[acyl-carrier-protein] reductase, mitochondrial</fullName>
        <ecNumber evidence="11">1.3.1.104</ecNumber>
    </recommendedName>
    <alternativeName>
        <fullName evidence="13">2-enoyl thioester reductase</fullName>
    </alternativeName>
</protein>
<evidence type="ECO:0000313" key="16">
    <source>
        <dbReference type="Proteomes" id="UP001328107"/>
    </source>
</evidence>
<evidence type="ECO:0000256" key="2">
    <source>
        <dbReference type="ARBA" id="ARBA00010371"/>
    </source>
</evidence>
<evidence type="ECO:0000259" key="14">
    <source>
        <dbReference type="SMART" id="SM00829"/>
    </source>
</evidence>
<dbReference type="InterPro" id="IPR013154">
    <property type="entry name" value="ADH-like_N"/>
</dbReference>
<evidence type="ECO:0000256" key="5">
    <source>
        <dbReference type="ARBA" id="ARBA00022857"/>
    </source>
</evidence>
<dbReference type="InterPro" id="IPR011032">
    <property type="entry name" value="GroES-like_sf"/>
</dbReference>
<dbReference type="SUPFAM" id="SSF50129">
    <property type="entry name" value="GroES-like"/>
    <property type="match status" value="1"/>
</dbReference>
<evidence type="ECO:0000256" key="1">
    <source>
        <dbReference type="ARBA" id="ARBA00004173"/>
    </source>
</evidence>
<proteinExistence type="inferred from homology"/>
<dbReference type="EC" id="1.3.1.104" evidence="11"/>
<dbReference type="GO" id="GO:0006633">
    <property type="term" value="P:fatty acid biosynthetic process"/>
    <property type="evidence" value="ECO:0007669"/>
    <property type="project" value="UniProtKB-KW"/>
</dbReference>
<dbReference type="InterPro" id="IPR036291">
    <property type="entry name" value="NAD(P)-bd_dom_sf"/>
</dbReference>
<dbReference type="Gene3D" id="3.40.50.720">
    <property type="entry name" value="NAD(P)-binding Rossmann-like Domain"/>
    <property type="match status" value="1"/>
</dbReference>
<name>A0AAN5CNN8_9BILA</name>
<gene>
    <name evidence="15" type="ORF">PMAYCL1PPCAC_17872</name>
</gene>
<dbReference type="SUPFAM" id="SSF51735">
    <property type="entry name" value="NAD(P)-binding Rossmann-fold domains"/>
    <property type="match status" value="1"/>
</dbReference>
<evidence type="ECO:0000313" key="15">
    <source>
        <dbReference type="EMBL" id="GMR47677.1"/>
    </source>
</evidence>
<dbReference type="PANTHER" id="PTHR43981">
    <property type="entry name" value="ENOYL-[ACYL-CARRIER-PROTEIN] REDUCTASE, MITOCHONDRIAL"/>
    <property type="match status" value="1"/>
</dbReference>
<dbReference type="CDD" id="cd08290">
    <property type="entry name" value="ETR"/>
    <property type="match status" value="1"/>
</dbReference>
<organism evidence="15 16">
    <name type="scientific">Pristionchus mayeri</name>
    <dbReference type="NCBI Taxonomy" id="1317129"/>
    <lineage>
        <taxon>Eukaryota</taxon>
        <taxon>Metazoa</taxon>
        <taxon>Ecdysozoa</taxon>
        <taxon>Nematoda</taxon>
        <taxon>Chromadorea</taxon>
        <taxon>Rhabditida</taxon>
        <taxon>Rhabditina</taxon>
        <taxon>Diplogasteromorpha</taxon>
        <taxon>Diplogasteroidea</taxon>
        <taxon>Neodiplogasteridae</taxon>
        <taxon>Pristionchus</taxon>
    </lineage>
</organism>
<evidence type="ECO:0000256" key="4">
    <source>
        <dbReference type="ARBA" id="ARBA00022832"/>
    </source>
</evidence>
<dbReference type="PANTHER" id="PTHR43981:SF1">
    <property type="entry name" value="ENOYL-[ACYL-CARRIER-PROTEIN] REDUCTASE, MITOCHONDRIAL"/>
    <property type="match status" value="1"/>
</dbReference>
<keyword evidence="6" id="KW-0809">Transit peptide</keyword>
<dbReference type="EMBL" id="BTRK01000004">
    <property type="protein sequence ID" value="GMR47677.1"/>
    <property type="molecule type" value="Genomic_DNA"/>
</dbReference>
<dbReference type="GO" id="GO:0005739">
    <property type="term" value="C:mitochondrion"/>
    <property type="evidence" value="ECO:0007669"/>
    <property type="project" value="UniProtKB-SubCell"/>
</dbReference>
<feature type="domain" description="Enoyl reductase (ER)" evidence="14">
    <location>
        <begin position="12"/>
        <end position="327"/>
    </location>
</feature>
<evidence type="ECO:0000256" key="8">
    <source>
        <dbReference type="ARBA" id="ARBA00023098"/>
    </source>
</evidence>
<keyword evidence="3" id="KW-0444">Lipid biosynthesis</keyword>
<dbReference type="InterPro" id="IPR020843">
    <property type="entry name" value="ER"/>
</dbReference>
<evidence type="ECO:0000256" key="12">
    <source>
        <dbReference type="ARBA" id="ARBA00041058"/>
    </source>
</evidence>
<evidence type="ECO:0000256" key="13">
    <source>
        <dbReference type="ARBA" id="ARBA00042123"/>
    </source>
</evidence>
<evidence type="ECO:0000256" key="9">
    <source>
        <dbReference type="ARBA" id="ARBA00023128"/>
    </source>
</evidence>
<dbReference type="SMART" id="SM00829">
    <property type="entry name" value="PKS_ER"/>
    <property type="match status" value="1"/>
</dbReference>
<evidence type="ECO:0000256" key="10">
    <source>
        <dbReference type="ARBA" id="ARBA00023160"/>
    </source>
</evidence>
<comment type="similarity">
    <text evidence="2">Belongs to the zinc-containing alcohol dehydrogenase family. Quinone oxidoreductase subfamily.</text>
</comment>
<evidence type="ECO:0000256" key="11">
    <source>
        <dbReference type="ARBA" id="ARBA00038963"/>
    </source>
</evidence>
<keyword evidence="10" id="KW-0275">Fatty acid biosynthesis</keyword>
<dbReference type="Pfam" id="PF08240">
    <property type="entry name" value="ADH_N"/>
    <property type="match status" value="1"/>
</dbReference>
<sequence>MQRRALKYSKFGDPREVSLSLSHNQSNNVVFFKILVRWLASPINPLDINKIQGAYMLKPSLPAIGGSEGIGRVVKVGCSVSRISPGEKVVIFALNSPCWSDLSIVEEGDVIQIDQRITPLQGATMMVNPPTAWLMMKMGGMERGDWIIQNSANSGVGRAVIEIAKEKGYHTINIVRDRPNIQELKDELIRLGGDIVWTEEEVRTEGKAFKGRPKLAMNGVGGKSCLQISSLLSRGGMLITYGGMSKKAHEISTSALVFNNITAVGIANGVWMMDPANKEESDRMLREIQEYLVRGVLNPPPMDVHPLENYQSAIRNSMDGTHKKQIFVIQEENNSKL</sequence>
<dbReference type="AlphaFoldDB" id="A0AAN5CNN8"/>
<comment type="subcellular location">
    <subcellularLocation>
        <location evidence="1">Mitochondrion</location>
    </subcellularLocation>
</comment>
<evidence type="ECO:0000256" key="6">
    <source>
        <dbReference type="ARBA" id="ARBA00022946"/>
    </source>
</evidence>
<keyword evidence="7" id="KW-0560">Oxidoreductase</keyword>